<evidence type="ECO:0000313" key="2">
    <source>
        <dbReference type="Proteomes" id="UP000600449"/>
    </source>
</evidence>
<gene>
    <name evidence="1" type="ORF">GCM10011322_40590</name>
</gene>
<evidence type="ECO:0000313" key="1">
    <source>
        <dbReference type="EMBL" id="GGK49452.1"/>
    </source>
</evidence>
<accession>A0A917QGF8</accession>
<protein>
    <submittedName>
        <fullName evidence="1">Uncharacterized protein</fullName>
    </submittedName>
</protein>
<sequence length="139" mass="15170">MPERVDACPLASLCAEAERLIARKEVVERDGLASDSERVRRRMHKVVDEIDLTLGHIAGRASDHLPRSPEGALFALALAAGLAETIAVSDEPPPRADLRRLRRHLAGLRAYLEDGRAPMPAGVARYWMPAGADLRGEFA</sequence>
<dbReference type="Proteomes" id="UP000600449">
    <property type="component" value="Unassembled WGS sequence"/>
</dbReference>
<proteinExistence type="predicted"/>
<comment type="caution">
    <text evidence="1">The sequence shown here is derived from an EMBL/GenBank/DDBJ whole genome shotgun (WGS) entry which is preliminary data.</text>
</comment>
<organism evidence="1 2">
    <name type="scientific">Salinarimonas ramus</name>
    <dbReference type="NCBI Taxonomy" id="690164"/>
    <lineage>
        <taxon>Bacteria</taxon>
        <taxon>Pseudomonadati</taxon>
        <taxon>Pseudomonadota</taxon>
        <taxon>Alphaproteobacteria</taxon>
        <taxon>Hyphomicrobiales</taxon>
        <taxon>Salinarimonadaceae</taxon>
        <taxon>Salinarimonas</taxon>
    </lineage>
</organism>
<name>A0A917QGF8_9HYPH</name>
<dbReference type="AlphaFoldDB" id="A0A917QGF8"/>
<dbReference type="RefSeq" id="WP_188915095.1">
    <property type="nucleotide sequence ID" value="NZ_BMMF01000014.1"/>
</dbReference>
<dbReference type="EMBL" id="BMMF01000014">
    <property type="protein sequence ID" value="GGK49452.1"/>
    <property type="molecule type" value="Genomic_DNA"/>
</dbReference>
<reference evidence="1 2" key="1">
    <citation type="journal article" date="2014" name="Int. J. Syst. Evol. Microbiol.">
        <title>Complete genome sequence of Corynebacterium casei LMG S-19264T (=DSM 44701T), isolated from a smear-ripened cheese.</title>
        <authorList>
            <consortium name="US DOE Joint Genome Institute (JGI-PGF)"/>
            <person name="Walter F."/>
            <person name="Albersmeier A."/>
            <person name="Kalinowski J."/>
            <person name="Ruckert C."/>
        </authorList>
    </citation>
    <scope>NUCLEOTIDE SEQUENCE [LARGE SCALE GENOMIC DNA]</scope>
    <source>
        <strain evidence="1 2">CGMCC 1.9161</strain>
    </source>
</reference>
<keyword evidence="2" id="KW-1185">Reference proteome</keyword>